<reference evidence="2" key="1">
    <citation type="journal article" date="2019" name="Int. J. Syst. Evol. Microbiol.">
        <title>The Global Catalogue of Microorganisms (GCM) 10K type strain sequencing project: providing services to taxonomists for standard genome sequencing and annotation.</title>
        <authorList>
            <consortium name="The Broad Institute Genomics Platform"/>
            <consortium name="The Broad Institute Genome Sequencing Center for Infectious Disease"/>
            <person name="Wu L."/>
            <person name="Ma J."/>
        </authorList>
    </citation>
    <scope>NUCLEOTIDE SEQUENCE [LARGE SCALE GENOMIC DNA]</scope>
    <source>
        <strain evidence="2">KACC 11904</strain>
    </source>
</reference>
<sequence>MEINSAEIPVKLKPEIRNGGHLFKLDLVSDTLGEEIDDACEIPKKAFSKMMVK</sequence>
<dbReference type="RefSeq" id="WP_270879575.1">
    <property type="nucleotide sequence ID" value="NZ_JAQFVF010000025.1"/>
</dbReference>
<evidence type="ECO:0000313" key="1">
    <source>
        <dbReference type="EMBL" id="MFC5451177.1"/>
    </source>
</evidence>
<dbReference type="EMBL" id="JBHSMJ010000031">
    <property type="protein sequence ID" value="MFC5451177.1"/>
    <property type="molecule type" value="Genomic_DNA"/>
</dbReference>
<protein>
    <submittedName>
        <fullName evidence="1">Uncharacterized protein</fullName>
    </submittedName>
</protein>
<evidence type="ECO:0000313" key="2">
    <source>
        <dbReference type="Proteomes" id="UP001596044"/>
    </source>
</evidence>
<proteinExistence type="predicted"/>
<gene>
    <name evidence="1" type="ORF">ACFPOG_23360</name>
</gene>
<organism evidence="1 2">
    <name type="scientific">Paenibacillus aestuarii</name>
    <dbReference type="NCBI Taxonomy" id="516965"/>
    <lineage>
        <taxon>Bacteria</taxon>
        <taxon>Bacillati</taxon>
        <taxon>Bacillota</taxon>
        <taxon>Bacilli</taxon>
        <taxon>Bacillales</taxon>
        <taxon>Paenibacillaceae</taxon>
        <taxon>Paenibacillus</taxon>
    </lineage>
</organism>
<comment type="caution">
    <text evidence="1">The sequence shown here is derived from an EMBL/GenBank/DDBJ whole genome shotgun (WGS) entry which is preliminary data.</text>
</comment>
<accession>A0ABW0KF43</accession>
<keyword evidence="2" id="KW-1185">Reference proteome</keyword>
<dbReference type="Proteomes" id="UP001596044">
    <property type="component" value="Unassembled WGS sequence"/>
</dbReference>
<name>A0ABW0KF43_9BACL</name>